<name>A0A5B0Q7J5_PUCGR</name>
<feature type="domain" description="CCR4-NOT transcription complex subunit 1 HEAT repeat" evidence="3">
    <location>
        <begin position="29"/>
        <end position="180"/>
    </location>
</feature>
<dbReference type="Pfam" id="PF16418">
    <property type="entry name" value="CNOT1_HEAT"/>
    <property type="match status" value="1"/>
</dbReference>
<dbReference type="Proteomes" id="UP000324748">
    <property type="component" value="Unassembled WGS sequence"/>
</dbReference>
<evidence type="ECO:0000259" key="3">
    <source>
        <dbReference type="Pfam" id="PF16418"/>
    </source>
</evidence>
<evidence type="ECO:0000259" key="1">
    <source>
        <dbReference type="Pfam" id="PF16415"/>
    </source>
</evidence>
<dbReference type="Gene3D" id="1.25.40.180">
    <property type="match status" value="1"/>
</dbReference>
<dbReference type="GO" id="GO:0060090">
    <property type="term" value="F:molecular adaptor activity"/>
    <property type="evidence" value="ECO:0007669"/>
    <property type="project" value="TreeGrafter"/>
</dbReference>
<feature type="domain" description="CCR4-NOT transcription complex subunit 1 TTP binding" evidence="2">
    <location>
        <begin position="208"/>
        <end position="300"/>
    </location>
</feature>
<dbReference type="InterPro" id="IPR038535">
    <property type="entry name" value="CNOT1_TTP_bind_sf"/>
</dbReference>
<sequence>MERACKTNPELVMMALIQVPTPWAMLHMTARLLQSFLKGHPSHQLVFLRIWQLDPDFLMTALRDFYHESEMNVTRVLDITQDLKILDQVLNYQPDVNMIIDIASLASRRDYLNLEKWVGDRIVQYGSSFINGCLDFLSKKVKHDLLRQSIVNQDTSPAPVPESATLSLSAPTVSIFIRTVRMNHELLSLEELERFKETRTQAIQLHPKLMNCMPGNEDEPGMQASSFYPRIEAEVDSFYKKMYDLELSVDHIILILKSMRDSPDLKNHQFLACLLSGLFDEYKFFSTYPSKELNLTASLFVVVGDPDKDAENNSKLKDANEDGEDDPRVVFPAIKSDDDLILREIRRRKKLAALDAASGRPAEPEDRLGNKKLITSKMEFLEPEEHIMDKILFIINNLAFNNLETKLTEMSSQIKPEHYNWFAKYLFDHRVSIEPNNHSLYLQFLDKLALPHMYKKLIMKL</sequence>
<dbReference type="GO" id="GO:0000932">
    <property type="term" value="C:P-body"/>
    <property type="evidence" value="ECO:0007669"/>
    <property type="project" value="TreeGrafter"/>
</dbReference>
<dbReference type="PANTHER" id="PTHR13162:SF8">
    <property type="entry name" value="CCR4-NOT TRANSCRIPTION COMPLEX SUBUNIT 1"/>
    <property type="match status" value="1"/>
</dbReference>
<dbReference type="InterPro" id="IPR032193">
    <property type="entry name" value="CNOT1_TTP_bind"/>
</dbReference>
<dbReference type="OrthoDB" id="1933107at2759"/>
<dbReference type="PANTHER" id="PTHR13162">
    <property type="entry name" value="CCR4-NOT TRANSCRIPTION COMPLEX"/>
    <property type="match status" value="1"/>
</dbReference>
<dbReference type="Pfam" id="PF16415">
    <property type="entry name" value="CNOT1_CAF1_bind"/>
    <property type="match status" value="1"/>
</dbReference>
<feature type="domain" description="CCR4-NOT transcription complex subunit 1 CAF1-binding" evidence="1">
    <location>
        <begin position="381"/>
        <end position="458"/>
    </location>
</feature>
<evidence type="ECO:0000259" key="2">
    <source>
        <dbReference type="Pfam" id="PF16417"/>
    </source>
</evidence>
<dbReference type="GO" id="GO:0017148">
    <property type="term" value="P:negative regulation of translation"/>
    <property type="evidence" value="ECO:0007669"/>
    <property type="project" value="InterPro"/>
</dbReference>
<dbReference type="InterPro" id="IPR032191">
    <property type="entry name" value="CNOT1_CAF1_bind"/>
</dbReference>
<dbReference type="AlphaFoldDB" id="A0A5B0Q7J5"/>
<evidence type="ECO:0000313" key="5">
    <source>
        <dbReference type="Proteomes" id="UP000324748"/>
    </source>
</evidence>
<dbReference type="Pfam" id="PF16417">
    <property type="entry name" value="CNOT1_TTP_bind"/>
    <property type="match status" value="1"/>
</dbReference>
<dbReference type="GO" id="GO:0000288">
    <property type="term" value="P:nuclear-transcribed mRNA catabolic process, deadenylation-dependent decay"/>
    <property type="evidence" value="ECO:0007669"/>
    <property type="project" value="TreeGrafter"/>
</dbReference>
<comment type="caution">
    <text evidence="4">The sequence shown here is derived from an EMBL/GenBank/DDBJ whole genome shotgun (WGS) entry which is preliminary data.</text>
</comment>
<protein>
    <submittedName>
        <fullName evidence="4">Uncharacterized protein</fullName>
    </submittedName>
</protein>
<reference evidence="4 5" key="1">
    <citation type="submission" date="2019-05" db="EMBL/GenBank/DDBJ databases">
        <title>Emergence of the Ug99 lineage of the wheat stem rust pathogen through somatic hybridization.</title>
        <authorList>
            <person name="Li F."/>
            <person name="Upadhyaya N.M."/>
            <person name="Sperschneider J."/>
            <person name="Matny O."/>
            <person name="Nguyen-Phuc H."/>
            <person name="Mago R."/>
            <person name="Raley C."/>
            <person name="Miller M.E."/>
            <person name="Silverstein K.A.T."/>
            <person name="Henningsen E."/>
            <person name="Hirsch C.D."/>
            <person name="Visser B."/>
            <person name="Pretorius Z.A."/>
            <person name="Steffenson B.J."/>
            <person name="Schwessinger B."/>
            <person name="Dodds P.N."/>
            <person name="Figueroa M."/>
        </authorList>
    </citation>
    <scope>NUCLEOTIDE SEQUENCE [LARGE SCALE GENOMIC DNA]</scope>
    <source>
        <strain evidence="4">21-0</strain>
    </source>
</reference>
<dbReference type="InterPro" id="IPR040398">
    <property type="entry name" value="Not1"/>
</dbReference>
<evidence type="ECO:0000313" key="4">
    <source>
        <dbReference type="EMBL" id="KAA1109039.1"/>
    </source>
</evidence>
<gene>
    <name evidence="4" type="ORF">PGT21_031909</name>
</gene>
<proteinExistence type="predicted"/>
<accession>A0A5B0Q7J5</accession>
<keyword evidence="5" id="KW-1185">Reference proteome</keyword>
<dbReference type="Gene3D" id="1.25.40.840">
    <property type="entry name" value="CCR4-NOT transcription complex subunit 1 TTP binding domain"/>
    <property type="match status" value="1"/>
</dbReference>
<dbReference type="EMBL" id="VSWC01000028">
    <property type="protein sequence ID" value="KAA1109039.1"/>
    <property type="molecule type" value="Genomic_DNA"/>
</dbReference>
<dbReference type="InterPro" id="IPR032194">
    <property type="entry name" value="CNOT1_HEAT"/>
</dbReference>
<dbReference type="GO" id="GO:0030015">
    <property type="term" value="C:CCR4-NOT core complex"/>
    <property type="evidence" value="ECO:0007669"/>
    <property type="project" value="InterPro"/>
</dbReference>
<organism evidence="4 5">
    <name type="scientific">Puccinia graminis f. sp. tritici</name>
    <dbReference type="NCBI Taxonomy" id="56615"/>
    <lineage>
        <taxon>Eukaryota</taxon>
        <taxon>Fungi</taxon>
        <taxon>Dikarya</taxon>
        <taxon>Basidiomycota</taxon>
        <taxon>Pucciniomycotina</taxon>
        <taxon>Pucciniomycetes</taxon>
        <taxon>Pucciniales</taxon>
        <taxon>Pucciniaceae</taxon>
        <taxon>Puccinia</taxon>
    </lineage>
</organism>